<dbReference type="Proteomes" id="UP000078435">
    <property type="component" value="Unassembled WGS sequence"/>
</dbReference>
<organism evidence="2 3">
    <name type="scientific">Aeromonas enteropelogenes</name>
    <name type="common">Aeromonas trota</name>
    <dbReference type="NCBI Taxonomy" id="29489"/>
    <lineage>
        <taxon>Bacteria</taxon>
        <taxon>Pseudomonadati</taxon>
        <taxon>Pseudomonadota</taxon>
        <taxon>Gammaproteobacteria</taxon>
        <taxon>Aeromonadales</taxon>
        <taxon>Aeromonadaceae</taxon>
        <taxon>Aeromonas</taxon>
    </lineage>
</organism>
<reference evidence="2 3" key="1">
    <citation type="submission" date="2016-02" db="EMBL/GenBank/DDBJ databases">
        <title>Draft genome sequence of Aeromonas trota strain 1999lcr isolated from cerebrospinal fluid (CSF).</title>
        <authorList>
            <person name="Dallagassa C.B."/>
            <person name="Prediger K.C."/>
            <person name="Weiss V.A."/>
            <person name="Assis F.E."/>
            <person name="Baura V."/>
            <person name="Cruz L.M."/>
            <person name="Souza E.M."/>
            <person name="Pedrosa F.O."/>
            <person name="Fadel-Picheth C.M."/>
        </authorList>
    </citation>
    <scope>NUCLEOTIDE SEQUENCE [LARGE SCALE GENOMIC DNA]</scope>
    <source>
        <strain evidence="2 3">1999lcr</strain>
    </source>
</reference>
<dbReference type="InterPro" id="IPR012902">
    <property type="entry name" value="N_methyl_site"/>
</dbReference>
<protein>
    <submittedName>
        <fullName evidence="2">Prepilin cleavage protein</fullName>
    </submittedName>
</protein>
<sequence length="182" mass="19404">MLSTMHRQRGVSLVELMIAMVLGLLLMLAVFAGYAPIKRTVVQSKALEQASEVLRFATLTFTSSIKQADRLIAVTPDRLTLGFRVAGGAEVLSCLGNRKTADFTEQYRFTPPVLSCDDGEGARLLVTGLKELEFGEQGSLVTIRILPEGLPAYLAPGVTVQVARRKAIWDAALAGQAAGGAG</sequence>
<gene>
    <name evidence="2" type="ORF">LCR_13085</name>
</gene>
<dbReference type="OrthoDB" id="5587015at2"/>
<dbReference type="AlphaFoldDB" id="A0A175VKM1"/>
<proteinExistence type="predicted"/>
<comment type="caution">
    <text evidence="2">The sequence shown here is derived from an EMBL/GenBank/DDBJ whole genome shotgun (WGS) entry which is preliminary data.</text>
</comment>
<keyword evidence="1" id="KW-1133">Transmembrane helix</keyword>
<dbReference type="RefSeq" id="WP_026456739.1">
    <property type="nucleotide sequence ID" value="NZ_JAAKIZ010000001.1"/>
</dbReference>
<evidence type="ECO:0000256" key="1">
    <source>
        <dbReference type="SAM" id="Phobius"/>
    </source>
</evidence>
<accession>A0A175VKM1</accession>
<evidence type="ECO:0000313" key="3">
    <source>
        <dbReference type="Proteomes" id="UP000078435"/>
    </source>
</evidence>
<feature type="transmembrane region" description="Helical" evidence="1">
    <location>
        <begin position="12"/>
        <end position="35"/>
    </location>
</feature>
<evidence type="ECO:0000313" key="2">
    <source>
        <dbReference type="EMBL" id="KXU81007.1"/>
    </source>
</evidence>
<keyword evidence="1" id="KW-0472">Membrane</keyword>
<keyword evidence="1" id="KW-0812">Transmembrane</keyword>
<dbReference type="Pfam" id="PF07963">
    <property type="entry name" value="N_methyl"/>
    <property type="match status" value="1"/>
</dbReference>
<dbReference type="EMBL" id="JMGO02000003">
    <property type="protein sequence ID" value="KXU81007.1"/>
    <property type="molecule type" value="Genomic_DNA"/>
</dbReference>
<name>A0A175VKM1_AEREN</name>
<dbReference type="NCBIfam" id="TIGR02532">
    <property type="entry name" value="IV_pilin_GFxxxE"/>
    <property type="match status" value="1"/>
</dbReference>
<dbReference type="PROSITE" id="PS00409">
    <property type="entry name" value="PROKAR_NTER_METHYL"/>
    <property type="match status" value="1"/>
</dbReference>